<dbReference type="GO" id="GO:0004067">
    <property type="term" value="F:asparaginase activity"/>
    <property type="evidence" value="ECO:0007669"/>
    <property type="project" value="UniProtKB-EC"/>
</dbReference>
<proteinExistence type="predicted"/>
<comment type="catalytic activity">
    <reaction evidence="4">
        <text>L-asparagine + H2O = L-aspartate + NH4(+)</text>
        <dbReference type="Rhea" id="RHEA:21016"/>
        <dbReference type="ChEBI" id="CHEBI:15377"/>
        <dbReference type="ChEBI" id="CHEBI:28938"/>
        <dbReference type="ChEBI" id="CHEBI:29991"/>
        <dbReference type="ChEBI" id="CHEBI:58048"/>
        <dbReference type="EC" id="3.5.1.1"/>
    </reaction>
</comment>
<protein>
    <recommendedName>
        <fullName evidence="3">Plant-type L-asparaginase</fullName>
        <ecNumber evidence="1">3.5.1.1</ecNumber>
    </recommendedName>
    <alternativeName>
        <fullName evidence="2">L-asparagine amidohydrolase</fullName>
    </alternativeName>
</protein>
<feature type="region of interest" description="Disordered" evidence="8">
    <location>
        <begin position="160"/>
        <end position="188"/>
    </location>
</feature>
<dbReference type="PANTHER" id="PTHR10188">
    <property type="entry name" value="L-ASPARAGINASE"/>
    <property type="match status" value="1"/>
</dbReference>
<evidence type="ECO:0000256" key="4">
    <source>
        <dbReference type="ARBA" id="ARBA00049366"/>
    </source>
</evidence>
<dbReference type="InterPro" id="IPR000246">
    <property type="entry name" value="Peptidase_T2"/>
</dbReference>
<dbReference type="PANTHER" id="PTHR10188:SF6">
    <property type="entry name" value="N(4)-(BETA-N-ACETYLGLUCOSAMINYL)-L-ASPARAGINASE"/>
    <property type="match status" value="1"/>
</dbReference>
<feature type="binding site" evidence="6">
    <location>
        <begin position="233"/>
        <end position="236"/>
    </location>
    <ligand>
        <name>substrate</name>
    </ligand>
</feature>
<evidence type="ECO:0000256" key="8">
    <source>
        <dbReference type="SAM" id="MobiDB-lite"/>
    </source>
</evidence>
<dbReference type="SUPFAM" id="SSF56235">
    <property type="entry name" value="N-terminal nucleophile aminohydrolases (Ntn hydrolases)"/>
    <property type="match status" value="1"/>
</dbReference>
<name>A0A8T8WC85_9EURY</name>
<evidence type="ECO:0000256" key="6">
    <source>
        <dbReference type="PIRSR" id="PIRSR600246-2"/>
    </source>
</evidence>
<dbReference type="EC" id="3.5.1.1" evidence="1"/>
<feature type="active site" description="Nucleophile" evidence="5">
    <location>
        <position position="182"/>
    </location>
</feature>
<dbReference type="GO" id="GO:0005737">
    <property type="term" value="C:cytoplasm"/>
    <property type="evidence" value="ECO:0007669"/>
    <property type="project" value="TreeGrafter"/>
</dbReference>
<gene>
    <name evidence="9" type="ORF">K6T50_13950</name>
</gene>
<evidence type="ECO:0000256" key="5">
    <source>
        <dbReference type="PIRSR" id="PIRSR600246-1"/>
    </source>
</evidence>
<sequence length="304" mass="30801">MRVICHGGAGGVPDEPEPRQAVLDEAAETGAAESDAVDAVVSAVEVLEESPRFNAGYGGAVQSDGVVRTDAGLMTDEREAGAVASMPGVANAAAVARVVMDETPHVFVSGVHAVDLADDFGIEVERDLLTDDGRESYEDADPPSHDAGPKSHLEWLEEKFGGSASRSDADQSSGLGPRDHDTVGAVAHDPETDSFAACTSTGGRKFALAGRVGDVPQIGSGFFCAPAGGASATGAGEDIAKATLTCRAVRHLENGLDAQAAADRAIEEFGELTGSSAGVIVLDEGGAGSAYNSEGMQTSVATSE</sequence>
<dbReference type="AlphaFoldDB" id="A0A8T8WC85"/>
<reference evidence="9 10" key="1">
    <citation type="journal article" date="2021" name="Int. J. Syst. Evol. Microbiol.">
        <title>Halobaculum halophilum sp. nov. and Halobaculum salinum sp. nov., isolated from salt lake and saline soil.</title>
        <authorList>
            <person name="Cui H.L."/>
            <person name="Shi X.W."/>
            <person name="Yin X.M."/>
            <person name="Yang X.Y."/>
            <person name="Hou J."/>
            <person name="Zhu L."/>
        </authorList>
    </citation>
    <scope>NUCLEOTIDE SEQUENCE [LARGE SCALE GENOMIC DNA]</scope>
    <source>
        <strain evidence="9 10">NBRC 109044</strain>
    </source>
</reference>
<feature type="site" description="Cleavage; by autolysis" evidence="7">
    <location>
        <begin position="181"/>
        <end position="182"/>
    </location>
</feature>
<evidence type="ECO:0000313" key="9">
    <source>
        <dbReference type="EMBL" id="QZP37363.1"/>
    </source>
</evidence>
<dbReference type="EMBL" id="CP081958">
    <property type="protein sequence ID" value="QZP37363.1"/>
    <property type="molecule type" value="Genomic_DNA"/>
</dbReference>
<dbReference type="Gene3D" id="3.60.20.30">
    <property type="entry name" value="(Glycosyl)asparaginase"/>
    <property type="match status" value="1"/>
</dbReference>
<evidence type="ECO:0000256" key="2">
    <source>
        <dbReference type="ARBA" id="ARBA00030414"/>
    </source>
</evidence>
<keyword evidence="10" id="KW-1185">Reference proteome</keyword>
<dbReference type="GeneID" id="67179266"/>
<evidence type="ECO:0000313" key="10">
    <source>
        <dbReference type="Proteomes" id="UP000826254"/>
    </source>
</evidence>
<feature type="compositionally biased region" description="Polar residues" evidence="8">
    <location>
        <begin position="164"/>
        <end position="174"/>
    </location>
</feature>
<organism evidence="9 10">
    <name type="scientific">Halobaculum magnesiiphilum</name>
    <dbReference type="NCBI Taxonomy" id="1017351"/>
    <lineage>
        <taxon>Archaea</taxon>
        <taxon>Methanobacteriati</taxon>
        <taxon>Methanobacteriota</taxon>
        <taxon>Stenosarchaea group</taxon>
        <taxon>Halobacteria</taxon>
        <taxon>Halobacteriales</taxon>
        <taxon>Haloferacaceae</taxon>
        <taxon>Halobaculum</taxon>
    </lineage>
</organism>
<evidence type="ECO:0000256" key="1">
    <source>
        <dbReference type="ARBA" id="ARBA00012920"/>
    </source>
</evidence>
<dbReference type="Pfam" id="PF01112">
    <property type="entry name" value="Asparaginase_2"/>
    <property type="match status" value="1"/>
</dbReference>
<feature type="binding site" evidence="6">
    <location>
        <begin position="211"/>
        <end position="214"/>
    </location>
    <ligand>
        <name>substrate</name>
    </ligand>
</feature>
<evidence type="ECO:0000256" key="3">
    <source>
        <dbReference type="ARBA" id="ARBA00044776"/>
    </source>
</evidence>
<evidence type="ECO:0000256" key="7">
    <source>
        <dbReference type="PIRSR" id="PIRSR600246-3"/>
    </source>
</evidence>
<dbReference type="InterPro" id="IPR029055">
    <property type="entry name" value="Ntn_hydrolases_N"/>
</dbReference>
<accession>A0A8T8WC85</accession>
<dbReference type="RefSeq" id="WP_222607172.1">
    <property type="nucleotide sequence ID" value="NZ_CP081958.1"/>
</dbReference>
<dbReference type="KEGG" id="hmp:K6T50_13950"/>
<dbReference type="Proteomes" id="UP000826254">
    <property type="component" value="Chromosome"/>
</dbReference>